<feature type="domain" description="Pyruvate phosphate dikinase AMP/ATP-binding" evidence="14">
    <location>
        <begin position="20"/>
        <end position="98"/>
    </location>
</feature>
<dbReference type="Pfam" id="PF01326">
    <property type="entry name" value="PPDK_N"/>
    <property type="match status" value="1"/>
</dbReference>
<dbReference type="UniPathway" id="UPA00138"/>
<comment type="catalytic activity">
    <reaction evidence="13">
        <text>pyruvate + ATP + H2O = phosphoenolpyruvate + AMP + phosphate + 2 H(+)</text>
        <dbReference type="Rhea" id="RHEA:11364"/>
        <dbReference type="ChEBI" id="CHEBI:15361"/>
        <dbReference type="ChEBI" id="CHEBI:15377"/>
        <dbReference type="ChEBI" id="CHEBI:15378"/>
        <dbReference type="ChEBI" id="CHEBI:30616"/>
        <dbReference type="ChEBI" id="CHEBI:43474"/>
        <dbReference type="ChEBI" id="CHEBI:58702"/>
        <dbReference type="ChEBI" id="CHEBI:456215"/>
        <dbReference type="EC" id="2.7.9.2"/>
    </reaction>
</comment>
<evidence type="ECO:0000256" key="1">
    <source>
        <dbReference type="ARBA" id="ARBA00001946"/>
    </source>
</evidence>
<comment type="function">
    <text evidence="2">Catalyzes the phosphorylation of pyruvate to phosphoenolpyruvate.</text>
</comment>
<evidence type="ECO:0000256" key="6">
    <source>
        <dbReference type="ARBA" id="ARBA00022679"/>
    </source>
</evidence>
<evidence type="ECO:0000256" key="9">
    <source>
        <dbReference type="ARBA" id="ARBA00022777"/>
    </source>
</evidence>
<evidence type="ECO:0000256" key="12">
    <source>
        <dbReference type="ARBA" id="ARBA00033470"/>
    </source>
</evidence>
<keyword evidence="9" id="KW-0418">Kinase</keyword>
<keyword evidence="11" id="KW-0460">Magnesium</keyword>
<dbReference type="AlphaFoldDB" id="X1L597"/>
<evidence type="ECO:0000256" key="2">
    <source>
        <dbReference type="ARBA" id="ARBA00002988"/>
    </source>
</evidence>
<dbReference type="SUPFAM" id="SSF56059">
    <property type="entry name" value="Glutathione synthetase ATP-binding domain-like"/>
    <property type="match status" value="1"/>
</dbReference>
<organism evidence="15">
    <name type="scientific">marine sediment metagenome</name>
    <dbReference type="NCBI Taxonomy" id="412755"/>
    <lineage>
        <taxon>unclassified sequences</taxon>
        <taxon>metagenomes</taxon>
        <taxon>ecological metagenomes</taxon>
    </lineage>
</organism>
<keyword evidence="10" id="KW-0067">ATP-binding</keyword>
<name>X1L597_9ZZZZ</name>
<evidence type="ECO:0000256" key="11">
    <source>
        <dbReference type="ARBA" id="ARBA00022842"/>
    </source>
</evidence>
<evidence type="ECO:0000313" key="15">
    <source>
        <dbReference type="EMBL" id="GAI01051.1"/>
    </source>
</evidence>
<comment type="cofactor">
    <cofactor evidence="1">
        <name>Mg(2+)</name>
        <dbReference type="ChEBI" id="CHEBI:18420"/>
    </cofactor>
</comment>
<comment type="caution">
    <text evidence="15">The sequence shown here is derived from an EMBL/GenBank/DDBJ whole genome shotgun (WGS) entry which is preliminary data.</text>
</comment>
<dbReference type="InterPro" id="IPR013815">
    <property type="entry name" value="ATP_grasp_subdomain_1"/>
</dbReference>
<dbReference type="GO" id="GO:0008986">
    <property type="term" value="F:pyruvate, water dikinase activity"/>
    <property type="evidence" value="ECO:0007669"/>
    <property type="project" value="UniProtKB-EC"/>
</dbReference>
<evidence type="ECO:0000256" key="4">
    <source>
        <dbReference type="ARBA" id="ARBA00007837"/>
    </source>
</evidence>
<dbReference type="GO" id="GO:0046872">
    <property type="term" value="F:metal ion binding"/>
    <property type="evidence" value="ECO:0007669"/>
    <property type="project" value="UniProtKB-KW"/>
</dbReference>
<keyword evidence="6" id="KW-0808">Transferase</keyword>
<keyword evidence="8" id="KW-0547">Nucleotide-binding</keyword>
<evidence type="ECO:0000256" key="5">
    <source>
        <dbReference type="ARBA" id="ARBA00011996"/>
    </source>
</evidence>
<proteinExistence type="inferred from homology"/>
<accession>X1L597</accession>
<dbReference type="PANTHER" id="PTHR43030">
    <property type="entry name" value="PHOSPHOENOLPYRUVATE SYNTHASE"/>
    <property type="match status" value="1"/>
</dbReference>
<evidence type="ECO:0000256" key="8">
    <source>
        <dbReference type="ARBA" id="ARBA00022741"/>
    </source>
</evidence>
<dbReference type="GO" id="GO:0006094">
    <property type="term" value="P:gluconeogenesis"/>
    <property type="evidence" value="ECO:0007669"/>
    <property type="project" value="UniProtKB-UniPathway"/>
</dbReference>
<dbReference type="Gene3D" id="3.30.1490.20">
    <property type="entry name" value="ATP-grasp fold, A domain"/>
    <property type="match status" value="1"/>
</dbReference>
<reference evidence="15" key="1">
    <citation type="journal article" date="2014" name="Front. Microbiol.">
        <title>High frequency of phylogenetically diverse reductive dehalogenase-homologous genes in deep subseafloor sedimentary metagenomes.</title>
        <authorList>
            <person name="Kawai M."/>
            <person name="Futagami T."/>
            <person name="Toyoda A."/>
            <person name="Takaki Y."/>
            <person name="Nishi S."/>
            <person name="Hori S."/>
            <person name="Arai W."/>
            <person name="Tsubouchi T."/>
            <person name="Morono Y."/>
            <person name="Uchiyama I."/>
            <person name="Ito T."/>
            <person name="Fujiyama A."/>
            <person name="Inagaki F."/>
            <person name="Takami H."/>
        </authorList>
    </citation>
    <scope>NUCLEOTIDE SEQUENCE</scope>
    <source>
        <strain evidence="15">Expedition CK06-06</strain>
    </source>
</reference>
<dbReference type="InterPro" id="IPR006319">
    <property type="entry name" value="PEP_synth"/>
</dbReference>
<evidence type="ECO:0000256" key="13">
    <source>
        <dbReference type="ARBA" id="ARBA00047700"/>
    </source>
</evidence>
<dbReference type="InterPro" id="IPR002192">
    <property type="entry name" value="PPDK_AMP/ATP-bd"/>
</dbReference>
<sequence length="99" mass="10853">MHSGQKAVVWFNEVTKKDVATVGGKGANLGEMTKARIPVPPGFIVTANAYYDFLQRSKTTDKIRGLLKPLDTNDSKQLQQISTEVKQVILNAPMPPELA</sequence>
<dbReference type="GO" id="GO:0005524">
    <property type="term" value="F:ATP binding"/>
    <property type="evidence" value="ECO:0007669"/>
    <property type="project" value="UniProtKB-KW"/>
</dbReference>
<feature type="non-terminal residue" evidence="15">
    <location>
        <position position="99"/>
    </location>
</feature>
<evidence type="ECO:0000256" key="10">
    <source>
        <dbReference type="ARBA" id="ARBA00022840"/>
    </source>
</evidence>
<gene>
    <name evidence="15" type="ORF">S06H3_05144</name>
</gene>
<dbReference type="EMBL" id="BARV01001879">
    <property type="protein sequence ID" value="GAI01051.1"/>
    <property type="molecule type" value="Genomic_DNA"/>
</dbReference>
<keyword evidence="7" id="KW-0479">Metal-binding</keyword>
<evidence type="ECO:0000256" key="7">
    <source>
        <dbReference type="ARBA" id="ARBA00022723"/>
    </source>
</evidence>
<evidence type="ECO:0000259" key="14">
    <source>
        <dbReference type="Pfam" id="PF01326"/>
    </source>
</evidence>
<comment type="pathway">
    <text evidence="3">Carbohydrate biosynthesis; gluconeogenesis.</text>
</comment>
<evidence type="ECO:0000256" key="3">
    <source>
        <dbReference type="ARBA" id="ARBA00004742"/>
    </source>
</evidence>
<comment type="similarity">
    <text evidence="4">Belongs to the PEP-utilizing enzyme family.</text>
</comment>
<protein>
    <recommendedName>
        <fullName evidence="5">pyruvate, water dikinase</fullName>
        <ecNumber evidence="5">2.7.9.2</ecNumber>
    </recommendedName>
    <alternativeName>
        <fullName evidence="12">Pyruvate, water dikinase</fullName>
    </alternativeName>
</protein>
<dbReference type="EC" id="2.7.9.2" evidence="5"/>
<dbReference type="PANTHER" id="PTHR43030:SF1">
    <property type="entry name" value="PHOSPHOENOLPYRUVATE SYNTHASE"/>
    <property type="match status" value="1"/>
</dbReference>